<dbReference type="AlphaFoldDB" id="A0A645E4I7"/>
<gene>
    <name evidence="1" type="ORF">SDC9_142858</name>
</gene>
<comment type="caution">
    <text evidence="1">The sequence shown here is derived from an EMBL/GenBank/DDBJ whole genome shotgun (WGS) entry which is preliminary data.</text>
</comment>
<name>A0A645E4I7_9ZZZZ</name>
<organism evidence="1">
    <name type="scientific">bioreactor metagenome</name>
    <dbReference type="NCBI Taxonomy" id="1076179"/>
    <lineage>
        <taxon>unclassified sequences</taxon>
        <taxon>metagenomes</taxon>
        <taxon>ecological metagenomes</taxon>
    </lineage>
</organism>
<proteinExistence type="predicted"/>
<accession>A0A645E4I7</accession>
<sequence>MHPSIGHELEAFIKEAAVVDSGEMIVISQIFNLLGGFHLLTNIEEDGKVLGFATVGNGTAV</sequence>
<protein>
    <submittedName>
        <fullName evidence="1">Uncharacterized protein</fullName>
    </submittedName>
</protein>
<reference evidence="1" key="1">
    <citation type="submission" date="2019-08" db="EMBL/GenBank/DDBJ databases">
        <authorList>
            <person name="Kucharzyk K."/>
            <person name="Murdoch R.W."/>
            <person name="Higgins S."/>
            <person name="Loffler F."/>
        </authorList>
    </citation>
    <scope>NUCLEOTIDE SEQUENCE</scope>
</reference>
<evidence type="ECO:0000313" key="1">
    <source>
        <dbReference type="EMBL" id="MPM95703.1"/>
    </source>
</evidence>
<dbReference type="EMBL" id="VSSQ01042164">
    <property type="protein sequence ID" value="MPM95703.1"/>
    <property type="molecule type" value="Genomic_DNA"/>
</dbReference>